<dbReference type="Gene3D" id="2.40.30.130">
    <property type="match status" value="1"/>
</dbReference>
<evidence type="ECO:0000256" key="2">
    <source>
        <dbReference type="ARBA" id="ARBA00022490"/>
    </source>
</evidence>
<feature type="binding site" evidence="12">
    <location>
        <position position="715"/>
    </location>
    <ligand>
        <name>Zn(2+)</name>
        <dbReference type="ChEBI" id="CHEBI:29105"/>
    </ligand>
</feature>
<dbReference type="PANTHER" id="PTHR11777:SF9">
    <property type="entry name" value="ALANINE--TRNA LIGASE, CYTOPLASMIC"/>
    <property type="match status" value="1"/>
</dbReference>
<dbReference type="SUPFAM" id="SSF50447">
    <property type="entry name" value="Translation proteins"/>
    <property type="match status" value="1"/>
</dbReference>
<dbReference type="Gene3D" id="3.30.54.20">
    <property type="match status" value="1"/>
</dbReference>
<keyword evidence="9 12" id="KW-0694">RNA-binding</keyword>
<gene>
    <name evidence="12" type="primary">alaS</name>
    <name evidence="15" type="ORF">GW779_04145</name>
    <name evidence="14" type="ORF">GW910_04630</name>
</gene>
<comment type="cofactor">
    <cofactor evidence="12">
        <name>Zn(2+)</name>
        <dbReference type="ChEBI" id="CHEBI:29105"/>
    </cofactor>
    <text evidence="12">Binds 1 zinc ion per subunit.</text>
</comment>
<keyword evidence="7 12" id="KW-0862">Zinc</keyword>
<dbReference type="Pfam" id="PF01411">
    <property type="entry name" value="tRNA-synt_2c"/>
    <property type="match status" value="1"/>
</dbReference>
<dbReference type="InterPro" id="IPR022429">
    <property type="entry name" value="Ala-tRNA_lgiase_arc"/>
</dbReference>
<dbReference type="InterPro" id="IPR050058">
    <property type="entry name" value="Ala-tRNA_ligase"/>
</dbReference>
<keyword evidence="6 12" id="KW-0547">Nucleotide-binding</keyword>
<keyword evidence="4 12" id="KW-0436">Ligase</keyword>
<evidence type="ECO:0000256" key="5">
    <source>
        <dbReference type="ARBA" id="ARBA00022723"/>
    </source>
</evidence>
<feature type="domain" description="Alanyl-transfer RNA synthetases family profile" evidence="13">
    <location>
        <begin position="58"/>
        <end position="754"/>
    </location>
</feature>
<dbReference type="FunFam" id="3.30.980.10:FF:000004">
    <property type="entry name" value="Alanine--tRNA ligase, cytoplasmic"/>
    <property type="match status" value="1"/>
</dbReference>
<dbReference type="GO" id="GO:0008270">
    <property type="term" value="F:zinc ion binding"/>
    <property type="evidence" value="ECO:0007669"/>
    <property type="project" value="UniProtKB-UniRule"/>
</dbReference>
<dbReference type="SUPFAM" id="SSF55681">
    <property type="entry name" value="Class II aaRS and biotin synthetases"/>
    <property type="match status" value="1"/>
</dbReference>
<dbReference type="GO" id="GO:0004813">
    <property type="term" value="F:alanine-tRNA ligase activity"/>
    <property type="evidence" value="ECO:0007669"/>
    <property type="project" value="UniProtKB-UniRule"/>
</dbReference>
<comment type="caution">
    <text evidence="15">The sequence shown here is derived from an EMBL/GenBank/DDBJ whole genome shotgun (WGS) entry which is preliminary data.</text>
</comment>
<organism evidence="15 16">
    <name type="scientific">Candidatus Altarchaeum hamiconexum</name>
    <dbReference type="NCBI Taxonomy" id="1803513"/>
    <lineage>
        <taxon>Archaea</taxon>
        <taxon>Candidatus Altarchaeota</taxon>
        <taxon>Candidatus Altiarchaeia</taxon>
        <taxon>Candidatus Altarchaeales</taxon>
        <taxon>Candidatus Altarchaeaceae</taxon>
        <taxon>Candidatus Altarchaeum</taxon>
    </lineage>
</organism>
<dbReference type="EMBL" id="JAACVF010000125">
    <property type="protein sequence ID" value="NCN65328.1"/>
    <property type="molecule type" value="Genomic_DNA"/>
</dbReference>
<dbReference type="Gene3D" id="3.30.930.10">
    <property type="entry name" value="Bira Bifunctional Protein, Domain 2"/>
    <property type="match status" value="1"/>
</dbReference>
<dbReference type="InterPro" id="IPR018164">
    <property type="entry name" value="Ala-tRNA-synth_IIc_N"/>
</dbReference>
<evidence type="ECO:0000256" key="8">
    <source>
        <dbReference type="ARBA" id="ARBA00022840"/>
    </source>
</evidence>
<evidence type="ECO:0000256" key="7">
    <source>
        <dbReference type="ARBA" id="ARBA00022833"/>
    </source>
</evidence>
<accession>A0A8J7YUX0</accession>
<dbReference type="GO" id="GO:0002161">
    <property type="term" value="F:aminoacyl-tRNA deacylase activity"/>
    <property type="evidence" value="ECO:0007669"/>
    <property type="project" value="TreeGrafter"/>
</dbReference>
<evidence type="ECO:0000256" key="9">
    <source>
        <dbReference type="ARBA" id="ARBA00022884"/>
    </source>
</evidence>
<evidence type="ECO:0000313" key="16">
    <source>
        <dbReference type="Proteomes" id="UP000738826"/>
    </source>
</evidence>
<dbReference type="GO" id="GO:0005737">
    <property type="term" value="C:cytoplasm"/>
    <property type="evidence" value="ECO:0007669"/>
    <property type="project" value="UniProtKB-SubCell"/>
</dbReference>
<evidence type="ECO:0000256" key="3">
    <source>
        <dbReference type="ARBA" id="ARBA00022555"/>
    </source>
</evidence>
<dbReference type="InterPro" id="IPR018163">
    <property type="entry name" value="Thr/Ala-tRNA-synth_IIc_edit"/>
</dbReference>
<feature type="binding site" evidence="12">
    <location>
        <position position="606"/>
    </location>
    <ligand>
        <name>Zn(2+)</name>
        <dbReference type="ChEBI" id="CHEBI:29105"/>
    </ligand>
</feature>
<dbReference type="Proteomes" id="UP000738826">
    <property type="component" value="Unassembled WGS sequence"/>
</dbReference>
<dbReference type="AlphaFoldDB" id="A0A8J7YUX0"/>
<feature type="binding site" evidence="12">
    <location>
        <position position="711"/>
    </location>
    <ligand>
        <name>Zn(2+)</name>
        <dbReference type="ChEBI" id="CHEBI:29105"/>
    </ligand>
</feature>
<keyword evidence="11 12" id="KW-0030">Aminoacyl-tRNA synthetase</keyword>
<protein>
    <recommendedName>
        <fullName evidence="12">Alanine--tRNA ligase</fullName>
        <ecNumber evidence="12">6.1.1.7</ecNumber>
    </recommendedName>
    <alternativeName>
        <fullName evidence="12">Alanyl-tRNA synthetase</fullName>
        <shortName evidence="12">AlaRS</shortName>
    </alternativeName>
</protein>
<comment type="function">
    <text evidence="12">Catalyzes the attachment of alanine to tRNA(Ala) in a two-step reaction: alanine is first activated by ATP to form Ala-AMP and then transferred to the acceptor end of tRNA(Ala). Also edits incorrectly charged Ser-tRNA(Ala) and Gly-tRNA(Ala) via its editing domain.</text>
</comment>
<evidence type="ECO:0000259" key="13">
    <source>
        <dbReference type="PROSITE" id="PS50860"/>
    </source>
</evidence>
<dbReference type="InterPro" id="IPR018165">
    <property type="entry name" value="Ala-tRNA-synth_IIc_core"/>
</dbReference>
<name>A0A8J7YUX0_9ARCH</name>
<comment type="catalytic activity">
    <reaction evidence="12">
        <text>tRNA(Ala) + L-alanine + ATP = L-alanyl-tRNA(Ala) + AMP + diphosphate</text>
        <dbReference type="Rhea" id="RHEA:12540"/>
        <dbReference type="Rhea" id="RHEA-COMP:9657"/>
        <dbReference type="Rhea" id="RHEA-COMP:9923"/>
        <dbReference type="ChEBI" id="CHEBI:30616"/>
        <dbReference type="ChEBI" id="CHEBI:33019"/>
        <dbReference type="ChEBI" id="CHEBI:57972"/>
        <dbReference type="ChEBI" id="CHEBI:78442"/>
        <dbReference type="ChEBI" id="CHEBI:78497"/>
        <dbReference type="ChEBI" id="CHEBI:456215"/>
        <dbReference type="EC" id="6.1.1.7"/>
    </reaction>
</comment>
<dbReference type="PROSITE" id="PS50860">
    <property type="entry name" value="AA_TRNA_LIGASE_II_ALA"/>
    <property type="match status" value="1"/>
</dbReference>
<evidence type="ECO:0000256" key="12">
    <source>
        <dbReference type="HAMAP-Rule" id="MF_00036"/>
    </source>
</evidence>
<dbReference type="InterPro" id="IPR018162">
    <property type="entry name" value="Ala-tRNA-ligase_IIc_anticod-bd"/>
</dbReference>
<keyword evidence="8 12" id="KW-0067">ATP-binding</keyword>
<comment type="domain">
    <text evidence="12">Consists of three domains; the N-terminal catalytic domain, the editing domain and the C-terminal C-Ala domain. The editing domain removes incorrectly charged amino acids, while the C-Ala domain, along with tRNA(Ala), serves as a bridge to cooperatively bring together the editing and aminoacylation centers thus stimulating deacylation of misacylated tRNAs.</text>
</comment>
<evidence type="ECO:0000256" key="11">
    <source>
        <dbReference type="ARBA" id="ARBA00023146"/>
    </source>
</evidence>
<dbReference type="FunFam" id="3.30.930.10:FF:000056">
    <property type="entry name" value="Alanine--tRNA ligase"/>
    <property type="match status" value="1"/>
</dbReference>
<dbReference type="CDD" id="cd00673">
    <property type="entry name" value="AlaRS_core"/>
    <property type="match status" value="1"/>
</dbReference>
<evidence type="ECO:0000256" key="4">
    <source>
        <dbReference type="ARBA" id="ARBA00022598"/>
    </source>
</evidence>
<dbReference type="Gene3D" id="6.10.250.550">
    <property type="match status" value="1"/>
</dbReference>
<evidence type="ECO:0000256" key="1">
    <source>
        <dbReference type="ARBA" id="ARBA00008226"/>
    </source>
</evidence>
<comment type="subcellular location">
    <subcellularLocation>
        <location evidence="12">Cytoplasm</location>
    </subcellularLocation>
</comment>
<feature type="binding site" evidence="12">
    <location>
        <position position="602"/>
    </location>
    <ligand>
        <name>Zn(2+)</name>
        <dbReference type="ChEBI" id="CHEBI:29105"/>
    </ligand>
</feature>
<dbReference type="HAMAP" id="MF_00036_A">
    <property type="entry name" value="Ala_tRNA_synth_A"/>
    <property type="match status" value="1"/>
</dbReference>
<evidence type="ECO:0000256" key="10">
    <source>
        <dbReference type="ARBA" id="ARBA00022917"/>
    </source>
</evidence>
<comment type="similarity">
    <text evidence="1 12">Belongs to the class-II aminoacyl-tRNA synthetase family.</text>
</comment>
<proteinExistence type="inferred from homology"/>
<dbReference type="SMART" id="SM00863">
    <property type="entry name" value="tRNA_SAD"/>
    <property type="match status" value="1"/>
</dbReference>
<keyword evidence="10 12" id="KW-0648">Protein biosynthesis</keyword>
<dbReference type="GO" id="GO:0006419">
    <property type="term" value="P:alanyl-tRNA aminoacylation"/>
    <property type="evidence" value="ECO:0007669"/>
    <property type="project" value="UniProtKB-UniRule"/>
</dbReference>
<dbReference type="SUPFAM" id="SSF55186">
    <property type="entry name" value="ThrRS/AlaRS common domain"/>
    <property type="match status" value="1"/>
</dbReference>
<keyword evidence="3 12" id="KW-0820">tRNA-binding</keyword>
<dbReference type="InterPro" id="IPR009000">
    <property type="entry name" value="Transl_B-barrel_sf"/>
</dbReference>
<dbReference type="InterPro" id="IPR012947">
    <property type="entry name" value="tRNA_SAD"/>
</dbReference>
<evidence type="ECO:0000256" key="6">
    <source>
        <dbReference type="ARBA" id="ARBA00022741"/>
    </source>
</evidence>
<dbReference type="SUPFAM" id="SSF101353">
    <property type="entry name" value="Putative anticodon-binding domain of alanyl-tRNA synthetase (AlaRS)"/>
    <property type="match status" value="1"/>
</dbReference>
<dbReference type="NCBIfam" id="TIGR00344">
    <property type="entry name" value="alaS"/>
    <property type="match status" value="1"/>
</dbReference>
<dbReference type="NCBIfam" id="TIGR03683">
    <property type="entry name" value="A-tRNA_syn_arch"/>
    <property type="match status" value="1"/>
</dbReference>
<dbReference type="PANTHER" id="PTHR11777">
    <property type="entry name" value="ALANYL-TRNA SYNTHETASE"/>
    <property type="match status" value="1"/>
</dbReference>
<reference evidence="15" key="1">
    <citation type="submission" date="2019-11" db="EMBL/GenBank/DDBJ databases">
        <title>Lipid analysis of CO2-rich subsurface aquifers suggests an autotrophy-based deep biosphere with lysolipids enriched in CPR bacteria.</title>
        <authorList>
            <person name="Probst A.J."/>
            <person name="Elling F.J."/>
            <person name="Castelle C.J."/>
            <person name="Zhu Q."/>
            <person name="Elvert M."/>
            <person name="Birarda G."/>
            <person name="Holman H.-Y."/>
            <person name="Lane K.R."/>
            <person name="Ladd B."/>
            <person name="Ryan M.C."/>
            <person name="Woyke T."/>
            <person name="Hinrichs K.-U."/>
            <person name="Banfield J.F."/>
        </authorList>
    </citation>
    <scope>NUCLEOTIDE SEQUENCE</scope>
    <source>
        <strain evidence="14">CG_2015-01_33_1645</strain>
        <strain evidence="15">CG_2015-04_33_537</strain>
    </source>
</reference>
<sequence length="897" mass="102853">MDSKEYELEYFKANKFYRKQCPSCKRYFWTQDKGVEICGEPPCGEYNFIGNSPMKKIMNLHEMREFYLKFFEENGHKRISRYPITARWRDDVFFTQASVYDFQPHVLNGTVEPPANPLTISQTCVRFNDIDNVGKTGRHFTMFEMMAHHVFNKKDKFVYFKDRTVELCNTLLVEKLGISPKHTTYVEAEWEGGGNAGPCFEVIVDGIELATLVFMMYKDVIDDNGNVRRELMDMQVVDTGYGLERFVWMSQGKENAYECIFPDVLKFLKDKLNLKTTNEQSKILAEYSRVAGNFNVESKKKLDLLREEAAKRIRISVAQLIEVVFPYENLYAVADHTRALMFLLNDGVVPSNTKAGYFARLLVRKTIRALKNLNLNIPIAEIVEKQIDAFKGQFPDVNENMAEILNLAGIEEKRYAETLKEGKDIVSRLAKQKQKQKKPIDNNDLIMLYDTYGLNPEIVKEFLGVEISIPDDFYIQVAKAHEKNTCIKEEKKEKINLNPEGIPDTELLYYKNSEIFEFDAKVLKILDSFVVLDKTYFYPEGGGQECDTGFVENLKISDVQKKGKIVIHKTEKTEGTEGNLKEGQTVHCRVDKQRRIQLTAHHTATHIINACARNRLGNHIYQSGAHKSVDMARLDITHYALLASNELQKLENDANQTIADENPIEISFMKRNEAESKYGFRLYQGGAVPGKFIRVIKINDSRGNLIDAEACGGTHFNNTGDVRIIKIINQKRIQDGILRLEFVAGKKAHEFISNNEKILKKSSAIFSVEISQLPKTCERFFNEWKILRKENKELKNTVCEILKENLKGRKNVKLQIDYLDANEIIDIAKNLRNFAIANFKNKILVSDLENQGIGINNSIGIKGLKAIREIKGEKGMFRVYVFGNEDVEGVKKLVNSA</sequence>
<keyword evidence="5 12" id="KW-0479">Metal-binding</keyword>
<dbReference type="Proteomes" id="UP000768163">
    <property type="component" value="Unassembled WGS sequence"/>
</dbReference>
<dbReference type="Pfam" id="PF07973">
    <property type="entry name" value="tRNA_SAD"/>
    <property type="match status" value="1"/>
</dbReference>
<dbReference type="InterPro" id="IPR002318">
    <property type="entry name" value="Ala-tRNA-lgiase_IIc"/>
</dbReference>
<keyword evidence="2 12" id="KW-0963">Cytoplasm</keyword>
<dbReference type="Gene3D" id="3.30.980.10">
    <property type="entry name" value="Threonyl-trna Synthetase, Chain A, domain 2"/>
    <property type="match status" value="1"/>
</dbReference>
<dbReference type="EMBL" id="JAACQH010000086">
    <property type="protein sequence ID" value="NCS91587.1"/>
    <property type="molecule type" value="Genomic_DNA"/>
</dbReference>
<evidence type="ECO:0000313" key="15">
    <source>
        <dbReference type="EMBL" id="NCS91587.1"/>
    </source>
</evidence>
<dbReference type="GO" id="GO:0005524">
    <property type="term" value="F:ATP binding"/>
    <property type="evidence" value="ECO:0007669"/>
    <property type="project" value="UniProtKB-UniRule"/>
</dbReference>
<dbReference type="GO" id="GO:0000049">
    <property type="term" value="F:tRNA binding"/>
    <property type="evidence" value="ECO:0007669"/>
    <property type="project" value="UniProtKB-KW"/>
</dbReference>
<dbReference type="PRINTS" id="PR00980">
    <property type="entry name" value="TRNASYNTHALA"/>
</dbReference>
<dbReference type="InterPro" id="IPR045864">
    <property type="entry name" value="aa-tRNA-synth_II/BPL/LPL"/>
</dbReference>
<dbReference type="EC" id="6.1.1.7" evidence="12"/>
<evidence type="ECO:0000313" key="14">
    <source>
        <dbReference type="EMBL" id="NCN65328.1"/>
    </source>
</evidence>